<dbReference type="Gene3D" id="1.10.10.60">
    <property type="entry name" value="Homeodomain-like"/>
    <property type="match status" value="1"/>
</dbReference>
<dbReference type="Proteomes" id="UP000585836">
    <property type="component" value="Unassembled WGS sequence"/>
</dbReference>
<sequence>MAQTKFDKQFIRALRAERADHLRSTTTMPTAAIAQQVGYQDPATVRQLRASRRPIRE</sequence>
<dbReference type="RefSeq" id="WP_184962052.1">
    <property type="nucleotide sequence ID" value="NZ_BAAAWF010000084.1"/>
</dbReference>
<organism evidence="1 2">
    <name type="scientific">Streptomyces echinatus</name>
    <dbReference type="NCBI Taxonomy" id="67293"/>
    <lineage>
        <taxon>Bacteria</taxon>
        <taxon>Bacillati</taxon>
        <taxon>Actinomycetota</taxon>
        <taxon>Actinomycetes</taxon>
        <taxon>Kitasatosporales</taxon>
        <taxon>Streptomycetaceae</taxon>
        <taxon>Streptomyces</taxon>
    </lineage>
</organism>
<dbReference type="EMBL" id="JACHJK010000002">
    <property type="protein sequence ID" value="MBB5925848.1"/>
    <property type="molecule type" value="Genomic_DNA"/>
</dbReference>
<gene>
    <name evidence="1" type="ORF">FHS34_001302</name>
</gene>
<protein>
    <submittedName>
        <fullName evidence="1">Transcriptional regulator GlxA family with amidase domain</fullName>
    </submittedName>
</protein>
<comment type="caution">
    <text evidence="1">The sequence shown here is derived from an EMBL/GenBank/DDBJ whole genome shotgun (WGS) entry which is preliminary data.</text>
</comment>
<evidence type="ECO:0000313" key="2">
    <source>
        <dbReference type="Proteomes" id="UP000585836"/>
    </source>
</evidence>
<evidence type="ECO:0000313" key="1">
    <source>
        <dbReference type="EMBL" id="MBB5925848.1"/>
    </source>
</evidence>
<proteinExistence type="predicted"/>
<name>A0A7W9UP03_9ACTN</name>
<reference evidence="1 2" key="1">
    <citation type="submission" date="2020-08" db="EMBL/GenBank/DDBJ databases">
        <title>Genomic Encyclopedia of Type Strains, Phase III (KMG-III): the genomes of soil and plant-associated and newly described type strains.</title>
        <authorList>
            <person name="Whitman W."/>
        </authorList>
    </citation>
    <scope>NUCLEOTIDE SEQUENCE [LARGE SCALE GENOMIC DNA]</scope>
    <source>
        <strain evidence="1 2">CECT 3313</strain>
    </source>
</reference>
<accession>A0A7W9UP03</accession>
<dbReference type="AlphaFoldDB" id="A0A7W9UP03"/>
<keyword evidence="2" id="KW-1185">Reference proteome</keyword>